<keyword evidence="4" id="KW-1185">Reference proteome</keyword>
<dbReference type="PANTHER" id="PTHR35176:SF6">
    <property type="entry name" value="HEME OXYGENASE HI_0854-RELATED"/>
    <property type="match status" value="1"/>
</dbReference>
<keyword evidence="1" id="KW-0560">Oxidoreductase</keyword>
<dbReference type="Gene3D" id="2.30.110.10">
    <property type="entry name" value="Electron Transport, Fmn-binding Protein, Chain A"/>
    <property type="match status" value="1"/>
</dbReference>
<name>A0ABW3QRR3_9PSEU</name>
<proteinExistence type="predicted"/>
<evidence type="ECO:0000256" key="1">
    <source>
        <dbReference type="ARBA" id="ARBA00023002"/>
    </source>
</evidence>
<reference evidence="4" key="1">
    <citation type="journal article" date="2019" name="Int. J. Syst. Evol. Microbiol.">
        <title>The Global Catalogue of Microorganisms (GCM) 10K type strain sequencing project: providing services to taxonomists for standard genome sequencing and annotation.</title>
        <authorList>
            <consortium name="The Broad Institute Genomics Platform"/>
            <consortium name="The Broad Institute Genome Sequencing Center for Infectious Disease"/>
            <person name="Wu L."/>
            <person name="Ma J."/>
        </authorList>
    </citation>
    <scope>NUCLEOTIDE SEQUENCE [LARGE SCALE GENOMIC DNA]</scope>
    <source>
        <strain evidence="4">CCUG 60214</strain>
    </source>
</reference>
<dbReference type="RefSeq" id="WP_380722527.1">
    <property type="nucleotide sequence ID" value="NZ_JBHTLK010000035.1"/>
</dbReference>
<gene>
    <name evidence="3" type="ORF">ACFQ3T_09780</name>
</gene>
<sequence length="181" mass="19498">MTRTMTDAERDEFLSLPHVAVLAVAADDRPPLTVPVFYAYRDGRITFFTGTQGRKARKTRLLARAGAFSLCVQQATYPYKYVTAECVVERADRSPSVDDVRAVGSRYMPEEDARAFAEAETATPGGTFVLFTGRPVRWLTSDVGEPDGSESDGSESDGSESDGSESDGGGVGEPDDSRPDA</sequence>
<evidence type="ECO:0000256" key="2">
    <source>
        <dbReference type="SAM" id="MobiDB-lite"/>
    </source>
</evidence>
<dbReference type="PANTHER" id="PTHR35176">
    <property type="entry name" value="HEME OXYGENASE HI_0854-RELATED"/>
    <property type="match status" value="1"/>
</dbReference>
<evidence type="ECO:0000313" key="4">
    <source>
        <dbReference type="Proteomes" id="UP001597168"/>
    </source>
</evidence>
<comment type="caution">
    <text evidence="3">The sequence shown here is derived from an EMBL/GenBank/DDBJ whole genome shotgun (WGS) entry which is preliminary data.</text>
</comment>
<accession>A0ABW3QRR3</accession>
<organism evidence="3 4">
    <name type="scientific">Saccharothrix hoggarensis</name>
    <dbReference type="NCBI Taxonomy" id="913853"/>
    <lineage>
        <taxon>Bacteria</taxon>
        <taxon>Bacillati</taxon>
        <taxon>Actinomycetota</taxon>
        <taxon>Actinomycetes</taxon>
        <taxon>Pseudonocardiales</taxon>
        <taxon>Pseudonocardiaceae</taxon>
        <taxon>Saccharothrix</taxon>
    </lineage>
</organism>
<dbReference type="Pfam" id="PF12900">
    <property type="entry name" value="Pyridox_ox_2"/>
    <property type="match status" value="1"/>
</dbReference>
<evidence type="ECO:0000313" key="3">
    <source>
        <dbReference type="EMBL" id="MFD1147412.1"/>
    </source>
</evidence>
<feature type="region of interest" description="Disordered" evidence="2">
    <location>
        <begin position="139"/>
        <end position="181"/>
    </location>
</feature>
<feature type="compositionally biased region" description="Acidic residues" evidence="2">
    <location>
        <begin position="144"/>
        <end position="165"/>
    </location>
</feature>
<dbReference type="SUPFAM" id="SSF50475">
    <property type="entry name" value="FMN-binding split barrel"/>
    <property type="match status" value="1"/>
</dbReference>
<dbReference type="InterPro" id="IPR052019">
    <property type="entry name" value="F420H2_bilvrd_red/Heme_oxyg"/>
</dbReference>
<dbReference type="InterPro" id="IPR024747">
    <property type="entry name" value="Pyridox_Oxase-rel"/>
</dbReference>
<dbReference type="Proteomes" id="UP001597168">
    <property type="component" value="Unassembled WGS sequence"/>
</dbReference>
<protein>
    <submittedName>
        <fullName evidence="3">Pyridoxamine 5'-phosphate oxidase family protein</fullName>
    </submittedName>
</protein>
<dbReference type="EMBL" id="JBHTLK010000035">
    <property type="protein sequence ID" value="MFD1147412.1"/>
    <property type="molecule type" value="Genomic_DNA"/>
</dbReference>
<dbReference type="InterPro" id="IPR012349">
    <property type="entry name" value="Split_barrel_FMN-bd"/>
</dbReference>